<keyword evidence="8" id="KW-1185">Reference proteome</keyword>
<evidence type="ECO:0000256" key="5">
    <source>
        <dbReference type="SAM" id="MobiDB-lite"/>
    </source>
</evidence>
<sequence>MAVDVAPKKVKARRKASGKAKPSGAKSAKARGKRPTKAEQRAEMTEQILDVAEDLFSKHGLYGVTLKDVAKQIGVHHTLMNYYFRDKKKLFDAVFGRRAVVTSTRRMDALDAYDASTNGKPTVEGALHAFLDTDLDLYIQGGKRWKNYGRLGAQVANTPEWGAELMDKHFDPVVLKLIGLLKRALPECRDEDIFWGYHFVTGALLLTLARTGRIDKLSGGVCQSEDFEAVKKRMARFMAGGFLAVCGSQ</sequence>
<evidence type="ECO:0000313" key="8">
    <source>
        <dbReference type="Proteomes" id="UP000445000"/>
    </source>
</evidence>
<evidence type="ECO:0000259" key="6">
    <source>
        <dbReference type="PROSITE" id="PS50977"/>
    </source>
</evidence>
<keyword evidence="2 4" id="KW-0238">DNA-binding</keyword>
<dbReference type="PANTHER" id="PTHR30055">
    <property type="entry name" value="HTH-TYPE TRANSCRIPTIONAL REGULATOR RUTR"/>
    <property type="match status" value="1"/>
</dbReference>
<dbReference type="InterPro" id="IPR041586">
    <property type="entry name" value="PsrA_TetR_C"/>
</dbReference>
<dbReference type="PROSITE" id="PS01081">
    <property type="entry name" value="HTH_TETR_1"/>
    <property type="match status" value="1"/>
</dbReference>
<dbReference type="PROSITE" id="PS50977">
    <property type="entry name" value="HTH_TETR_2"/>
    <property type="match status" value="1"/>
</dbReference>
<dbReference type="Gene3D" id="1.10.357.10">
    <property type="entry name" value="Tetracycline Repressor, domain 2"/>
    <property type="match status" value="1"/>
</dbReference>
<dbReference type="Pfam" id="PF17939">
    <property type="entry name" value="TetR_C_30"/>
    <property type="match status" value="1"/>
</dbReference>
<feature type="DNA-binding region" description="H-T-H motif" evidence="4">
    <location>
        <begin position="65"/>
        <end position="84"/>
    </location>
</feature>
<evidence type="ECO:0000256" key="2">
    <source>
        <dbReference type="ARBA" id="ARBA00023125"/>
    </source>
</evidence>
<dbReference type="InterPro" id="IPR050109">
    <property type="entry name" value="HTH-type_TetR-like_transc_reg"/>
</dbReference>
<dbReference type="SUPFAM" id="SSF46689">
    <property type="entry name" value="Homeodomain-like"/>
    <property type="match status" value="1"/>
</dbReference>
<protein>
    <submittedName>
        <fullName evidence="7">TetR family transcriptional regulator</fullName>
    </submittedName>
</protein>
<dbReference type="GO" id="GO:0000976">
    <property type="term" value="F:transcription cis-regulatory region binding"/>
    <property type="evidence" value="ECO:0007669"/>
    <property type="project" value="TreeGrafter"/>
</dbReference>
<dbReference type="InterPro" id="IPR036271">
    <property type="entry name" value="Tet_transcr_reg_TetR-rel_C_sf"/>
</dbReference>
<evidence type="ECO:0000256" key="3">
    <source>
        <dbReference type="ARBA" id="ARBA00023163"/>
    </source>
</evidence>
<feature type="compositionally biased region" description="Basic residues" evidence="5">
    <location>
        <begin position="8"/>
        <end position="18"/>
    </location>
</feature>
<comment type="caution">
    <text evidence="7">The sequence shown here is derived from an EMBL/GenBank/DDBJ whole genome shotgun (WGS) entry which is preliminary data.</text>
</comment>
<dbReference type="EMBL" id="BLJN01000002">
    <property type="protein sequence ID" value="GFE80016.1"/>
    <property type="molecule type" value="Genomic_DNA"/>
</dbReference>
<feature type="domain" description="HTH tetR-type" evidence="6">
    <location>
        <begin position="42"/>
        <end position="102"/>
    </location>
</feature>
<dbReference type="Pfam" id="PF00440">
    <property type="entry name" value="TetR_N"/>
    <property type="match status" value="1"/>
</dbReference>
<accession>A0A829YBG6</accession>
<keyword evidence="1" id="KW-0805">Transcription regulation</keyword>
<evidence type="ECO:0000256" key="1">
    <source>
        <dbReference type="ARBA" id="ARBA00023015"/>
    </source>
</evidence>
<dbReference type="PANTHER" id="PTHR30055:SF234">
    <property type="entry name" value="HTH-TYPE TRANSCRIPTIONAL REGULATOR BETI"/>
    <property type="match status" value="1"/>
</dbReference>
<feature type="region of interest" description="Disordered" evidence="5">
    <location>
        <begin position="1"/>
        <end position="41"/>
    </location>
</feature>
<reference evidence="8" key="1">
    <citation type="submission" date="2020-01" db="EMBL/GenBank/DDBJ databases">
        <title>'Steroidobacter agaridevorans' sp. nov., agar-degrading bacteria isolated from rhizosphere soils.</title>
        <authorList>
            <person name="Ikenaga M."/>
            <person name="Kataoka M."/>
            <person name="Murouchi A."/>
            <person name="Katsuragi S."/>
            <person name="Sakai M."/>
        </authorList>
    </citation>
    <scope>NUCLEOTIDE SEQUENCE [LARGE SCALE GENOMIC DNA]</scope>
    <source>
        <strain evidence="8">YU21-B</strain>
    </source>
</reference>
<dbReference type="AlphaFoldDB" id="A0A829YBG6"/>
<dbReference type="InterPro" id="IPR001647">
    <property type="entry name" value="HTH_TetR"/>
</dbReference>
<dbReference type="PRINTS" id="PR00455">
    <property type="entry name" value="HTHTETR"/>
</dbReference>
<dbReference type="Proteomes" id="UP000445000">
    <property type="component" value="Unassembled WGS sequence"/>
</dbReference>
<proteinExistence type="predicted"/>
<evidence type="ECO:0000256" key="4">
    <source>
        <dbReference type="PROSITE-ProRule" id="PRU00335"/>
    </source>
</evidence>
<organism evidence="7 8">
    <name type="scientific">Steroidobacter agaridevorans</name>
    <dbReference type="NCBI Taxonomy" id="2695856"/>
    <lineage>
        <taxon>Bacteria</taxon>
        <taxon>Pseudomonadati</taxon>
        <taxon>Pseudomonadota</taxon>
        <taxon>Gammaproteobacteria</taxon>
        <taxon>Steroidobacterales</taxon>
        <taxon>Steroidobacteraceae</taxon>
        <taxon>Steroidobacter</taxon>
    </lineage>
</organism>
<dbReference type="InterPro" id="IPR023772">
    <property type="entry name" value="DNA-bd_HTH_TetR-type_CS"/>
</dbReference>
<dbReference type="SUPFAM" id="SSF48498">
    <property type="entry name" value="Tetracyclin repressor-like, C-terminal domain"/>
    <property type="match status" value="1"/>
</dbReference>
<evidence type="ECO:0000313" key="7">
    <source>
        <dbReference type="EMBL" id="GFE80016.1"/>
    </source>
</evidence>
<gene>
    <name evidence="7" type="primary">tetR</name>
    <name evidence="7" type="ORF">GCM10011487_20160</name>
</gene>
<dbReference type="InterPro" id="IPR009057">
    <property type="entry name" value="Homeodomain-like_sf"/>
</dbReference>
<name>A0A829YBG6_9GAMM</name>
<dbReference type="GO" id="GO:0003700">
    <property type="term" value="F:DNA-binding transcription factor activity"/>
    <property type="evidence" value="ECO:0007669"/>
    <property type="project" value="TreeGrafter"/>
</dbReference>
<keyword evidence="3" id="KW-0804">Transcription</keyword>